<reference evidence="1 2" key="1">
    <citation type="submission" date="2014-09" db="EMBL/GenBank/DDBJ databases">
        <title>Draft genome of Bradyrhizobium japonicum Is-34.</title>
        <authorList>
            <person name="Tsurumaru H."/>
            <person name="Yamakawa T."/>
            <person name="Hashimoto S."/>
            <person name="Okizaki K."/>
            <person name="Kanesaki Y."/>
            <person name="Yoshikawa H."/>
            <person name="Yajima S."/>
        </authorList>
    </citation>
    <scope>NUCLEOTIDE SEQUENCE [LARGE SCALE GENOMIC DNA]</scope>
    <source>
        <strain evidence="1 2">Is-34</strain>
    </source>
</reference>
<accession>A0A0A3XF43</accession>
<dbReference type="EMBL" id="JRPN01000096">
    <property type="protein sequence ID" value="KGT72915.1"/>
    <property type="molecule type" value="Genomic_DNA"/>
</dbReference>
<evidence type="ECO:0000313" key="1">
    <source>
        <dbReference type="EMBL" id="KGT72915.1"/>
    </source>
</evidence>
<comment type="caution">
    <text evidence="1">The sequence shown here is derived from an EMBL/GenBank/DDBJ whole genome shotgun (WGS) entry which is preliminary data.</text>
</comment>
<organism evidence="1 2">
    <name type="scientific">Bradyrhizobium japonicum</name>
    <dbReference type="NCBI Taxonomy" id="375"/>
    <lineage>
        <taxon>Bacteria</taxon>
        <taxon>Pseudomonadati</taxon>
        <taxon>Pseudomonadota</taxon>
        <taxon>Alphaproteobacteria</taxon>
        <taxon>Hyphomicrobiales</taxon>
        <taxon>Nitrobacteraceae</taxon>
        <taxon>Bradyrhizobium</taxon>
    </lineage>
</organism>
<sequence>MSKMQGVVADAFLDHSTAAASASVFTYAEDTDEPGLTIVLRFSQDIAYSKCPFPQPDFVVRGDAVVVSMKLPTARYHKPVRRSTPLILSKRSP</sequence>
<name>A0A0A3XF43_BRAJP</name>
<dbReference type="Proteomes" id="UP000030377">
    <property type="component" value="Unassembled WGS sequence"/>
</dbReference>
<protein>
    <submittedName>
        <fullName evidence="1">Uncharacterized protein</fullName>
    </submittedName>
</protein>
<evidence type="ECO:0000313" key="2">
    <source>
        <dbReference type="Proteomes" id="UP000030377"/>
    </source>
</evidence>
<proteinExistence type="predicted"/>
<gene>
    <name evidence="1" type="ORF">MA20_47425</name>
</gene>
<dbReference type="AlphaFoldDB" id="A0A0A3XF43"/>